<dbReference type="AlphaFoldDB" id="A0AAV4LG54"/>
<proteinExistence type="predicted"/>
<protein>
    <submittedName>
        <fullName evidence="5">MarR family transcriptional regulator</fullName>
    </submittedName>
</protein>
<reference evidence="5" key="1">
    <citation type="journal article" date="2023" name="Int. J. Syst. Evol. Microbiol.">
        <title>Collibacillus ludicampi gen. nov., sp. nov., a new soil bacterium of the family Alicyclobacillaceae.</title>
        <authorList>
            <person name="Jojima T."/>
            <person name="Ioku Y."/>
            <person name="Fukuta Y."/>
            <person name="Shirasaka N."/>
            <person name="Matsumura Y."/>
            <person name="Mori M."/>
        </authorList>
    </citation>
    <scope>NUCLEOTIDE SEQUENCE</scope>
    <source>
        <strain evidence="5">TP075</strain>
    </source>
</reference>
<name>A0AAV4LG54_9BACL</name>
<dbReference type="PANTHER" id="PTHR42756:SF1">
    <property type="entry name" value="TRANSCRIPTIONAL REPRESSOR OF EMRAB OPERON"/>
    <property type="match status" value="1"/>
</dbReference>
<dbReference type="EMBL" id="BOQE01000001">
    <property type="protein sequence ID" value="GIM46799.1"/>
    <property type="molecule type" value="Genomic_DNA"/>
</dbReference>
<dbReference type="InterPro" id="IPR000835">
    <property type="entry name" value="HTH_MarR-typ"/>
</dbReference>
<dbReference type="PROSITE" id="PS50995">
    <property type="entry name" value="HTH_MARR_2"/>
    <property type="match status" value="1"/>
</dbReference>
<feature type="domain" description="HTH marR-type" evidence="4">
    <location>
        <begin position="9"/>
        <end position="144"/>
    </location>
</feature>
<evidence type="ECO:0000256" key="3">
    <source>
        <dbReference type="ARBA" id="ARBA00023163"/>
    </source>
</evidence>
<dbReference type="Proteomes" id="UP001057291">
    <property type="component" value="Unassembled WGS sequence"/>
</dbReference>
<keyword evidence="2" id="KW-0238">DNA-binding</keyword>
<evidence type="ECO:0000259" key="4">
    <source>
        <dbReference type="PROSITE" id="PS50995"/>
    </source>
</evidence>
<dbReference type="SMART" id="SM00347">
    <property type="entry name" value="HTH_MARR"/>
    <property type="match status" value="1"/>
</dbReference>
<evidence type="ECO:0000256" key="1">
    <source>
        <dbReference type="ARBA" id="ARBA00023015"/>
    </source>
</evidence>
<evidence type="ECO:0000256" key="2">
    <source>
        <dbReference type="ARBA" id="ARBA00023125"/>
    </source>
</evidence>
<evidence type="ECO:0000313" key="5">
    <source>
        <dbReference type="EMBL" id="GIM46799.1"/>
    </source>
</evidence>
<dbReference type="PANTHER" id="PTHR42756">
    <property type="entry name" value="TRANSCRIPTIONAL REGULATOR, MARR"/>
    <property type="match status" value="1"/>
</dbReference>
<keyword evidence="1" id="KW-0805">Transcription regulation</keyword>
<organism evidence="5 6">
    <name type="scientific">Collibacillus ludicampi</name>
    <dbReference type="NCBI Taxonomy" id="2771369"/>
    <lineage>
        <taxon>Bacteria</taxon>
        <taxon>Bacillati</taxon>
        <taxon>Bacillota</taxon>
        <taxon>Bacilli</taxon>
        <taxon>Bacillales</taxon>
        <taxon>Alicyclobacillaceae</taxon>
        <taxon>Collibacillus</taxon>
    </lineage>
</organism>
<dbReference type="GO" id="GO:0003677">
    <property type="term" value="F:DNA binding"/>
    <property type="evidence" value="ECO:0007669"/>
    <property type="project" value="UniProtKB-KW"/>
</dbReference>
<dbReference type="SUPFAM" id="SSF46785">
    <property type="entry name" value="Winged helix' DNA-binding domain"/>
    <property type="match status" value="1"/>
</dbReference>
<dbReference type="InterPro" id="IPR036388">
    <property type="entry name" value="WH-like_DNA-bd_sf"/>
</dbReference>
<keyword evidence="3" id="KW-0804">Transcription</keyword>
<dbReference type="RefSeq" id="WP_282199853.1">
    <property type="nucleotide sequence ID" value="NZ_BOQE01000001.1"/>
</dbReference>
<accession>A0AAV4LG54</accession>
<gene>
    <name evidence="5" type="ORF">DNHGIG_23480</name>
</gene>
<dbReference type="PRINTS" id="PR00598">
    <property type="entry name" value="HTHMARR"/>
</dbReference>
<comment type="caution">
    <text evidence="5">The sequence shown here is derived from an EMBL/GenBank/DDBJ whole genome shotgun (WGS) entry which is preliminary data.</text>
</comment>
<dbReference type="Pfam" id="PF01047">
    <property type="entry name" value="MarR"/>
    <property type="match status" value="1"/>
</dbReference>
<dbReference type="GO" id="GO:0003700">
    <property type="term" value="F:DNA-binding transcription factor activity"/>
    <property type="evidence" value="ECO:0007669"/>
    <property type="project" value="InterPro"/>
</dbReference>
<sequence length="149" mass="17378">MYYSENELHLKIVRSIFRIHNMLIRHGSSDRLAGAFGLSQQQWSLLSVLADAPDGMKMTDLGKLLMVTKANMTGMIDRLERDGYVKRVPDPNDRRVTYVVLLEKGRAFLADIKKPKEDFMHEVFSSFSTDEKIQFHHMLERMFRTLDEL</sequence>
<dbReference type="InterPro" id="IPR036390">
    <property type="entry name" value="WH_DNA-bd_sf"/>
</dbReference>
<dbReference type="Gene3D" id="1.10.10.10">
    <property type="entry name" value="Winged helix-like DNA-binding domain superfamily/Winged helix DNA-binding domain"/>
    <property type="match status" value="1"/>
</dbReference>
<keyword evidence="6" id="KW-1185">Reference proteome</keyword>
<evidence type="ECO:0000313" key="6">
    <source>
        <dbReference type="Proteomes" id="UP001057291"/>
    </source>
</evidence>